<dbReference type="EMBL" id="JAGRRH010000007">
    <property type="protein sequence ID" value="KAG7367219.1"/>
    <property type="molecule type" value="Genomic_DNA"/>
</dbReference>
<evidence type="ECO:0000313" key="1">
    <source>
        <dbReference type="EMBL" id="KAG7367219.1"/>
    </source>
</evidence>
<reference evidence="1" key="2">
    <citation type="submission" date="2021-04" db="EMBL/GenBank/DDBJ databases">
        <authorList>
            <person name="Podell S."/>
        </authorList>
    </citation>
    <scope>NUCLEOTIDE SEQUENCE</scope>
    <source>
        <strain evidence="1">Hildebrandi</strain>
    </source>
</reference>
<reference evidence="1" key="1">
    <citation type="journal article" date="2021" name="Sci. Rep.">
        <title>Diploid genomic architecture of Nitzschia inconspicua, an elite biomass production diatom.</title>
        <authorList>
            <person name="Oliver A."/>
            <person name="Podell S."/>
            <person name="Pinowska A."/>
            <person name="Traller J.C."/>
            <person name="Smith S.R."/>
            <person name="McClure R."/>
            <person name="Beliaev A."/>
            <person name="Bohutskyi P."/>
            <person name="Hill E.A."/>
            <person name="Rabines A."/>
            <person name="Zheng H."/>
            <person name="Allen L.Z."/>
            <person name="Kuo A."/>
            <person name="Grigoriev I.V."/>
            <person name="Allen A.E."/>
            <person name="Hazlebeck D."/>
            <person name="Allen E.E."/>
        </authorList>
    </citation>
    <scope>NUCLEOTIDE SEQUENCE</scope>
    <source>
        <strain evidence="1">Hildebrandi</strain>
    </source>
</reference>
<gene>
    <name evidence="1" type="ORF">IV203_029890</name>
</gene>
<dbReference type="AlphaFoldDB" id="A0A9K3LRI9"/>
<protein>
    <submittedName>
        <fullName evidence="1">Uncharacterized protein</fullName>
    </submittedName>
</protein>
<proteinExistence type="predicted"/>
<name>A0A9K3LRI9_9STRA</name>
<sequence length="187" mass="21237">MALTWSSPSPSSDTEDTQQRYLHFWRRLQPGGELFSIPNLLKHGIFHGDSATRHFGRSIRHLQVGNKHDHSVFEWMVFPRVVLSCSGEKNFDSNAFLFNFDLGLGGQGYIPPADFRRRTQDYGSLRIMCKEVRKSTISMEGLGRNHNGHLSKIVGTDTQGLDFSDSYFVNYYSVLDYIASTNIILGV</sequence>
<accession>A0A9K3LRI9</accession>
<keyword evidence="2" id="KW-1185">Reference proteome</keyword>
<dbReference type="Proteomes" id="UP000693970">
    <property type="component" value="Unassembled WGS sequence"/>
</dbReference>
<evidence type="ECO:0000313" key="2">
    <source>
        <dbReference type="Proteomes" id="UP000693970"/>
    </source>
</evidence>
<organism evidence="1 2">
    <name type="scientific">Nitzschia inconspicua</name>
    <dbReference type="NCBI Taxonomy" id="303405"/>
    <lineage>
        <taxon>Eukaryota</taxon>
        <taxon>Sar</taxon>
        <taxon>Stramenopiles</taxon>
        <taxon>Ochrophyta</taxon>
        <taxon>Bacillariophyta</taxon>
        <taxon>Bacillariophyceae</taxon>
        <taxon>Bacillariophycidae</taxon>
        <taxon>Bacillariales</taxon>
        <taxon>Bacillariaceae</taxon>
        <taxon>Nitzschia</taxon>
    </lineage>
</organism>
<comment type="caution">
    <text evidence="1">The sequence shown here is derived from an EMBL/GenBank/DDBJ whole genome shotgun (WGS) entry which is preliminary data.</text>
</comment>